<protein>
    <submittedName>
        <fullName evidence="1">Uncharacterized protein</fullName>
    </submittedName>
</protein>
<dbReference type="eggNOG" id="ENOG5031TA9">
    <property type="taxonomic scope" value="Bacteria"/>
</dbReference>
<accession>F5ZG34</accession>
<keyword evidence="2" id="KW-1185">Reference proteome</keyword>
<reference evidence="1 2" key="1">
    <citation type="journal article" date="2011" name="J. Bacteriol.">
        <title>Complete genome sequence of the polycyclic aromatic hydrocarbon-degrading bacterium Alteromonas sp. strain SN2.</title>
        <authorList>
            <person name="Jin H.M."/>
            <person name="Jeong H."/>
            <person name="Moon E.J."/>
            <person name="Math R.K."/>
            <person name="Lee K."/>
            <person name="Kim H.J."/>
            <person name="Jeon C.O."/>
            <person name="Oh T.K."/>
            <person name="Kim J.F."/>
        </authorList>
    </citation>
    <scope>NUCLEOTIDE SEQUENCE [LARGE SCALE GENOMIC DNA]</scope>
    <source>
        <strain evidence="2">JCM 17741 / KACC 18427 / KCTC 11700BP / SN2</strain>
    </source>
</reference>
<evidence type="ECO:0000313" key="1">
    <source>
        <dbReference type="EMBL" id="AEF05802.1"/>
    </source>
</evidence>
<dbReference type="KEGG" id="alt:ambt_21565"/>
<dbReference type="RefSeq" id="WP_013786701.1">
    <property type="nucleotide sequence ID" value="NC_015554.1"/>
</dbReference>
<dbReference type="EMBL" id="CP002339">
    <property type="protein sequence ID" value="AEF05802.1"/>
    <property type="molecule type" value="Genomic_DNA"/>
</dbReference>
<dbReference type="Proteomes" id="UP000000683">
    <property type="component" value="Chromosome"/>
</dbReference>
<sequence length="319" mass="37349">MVLRTEGYRKRISVHIEDVKSFENWVKNRPKLEQEKWDLLIRASAKLHLSANPTCIFQINNDVKFSDWDATPPQARTCDVDLLVNMPTTVALENSRNDKNFLLSLCKPSLRERLIELEAQERLVFDGPGGINELINNMNGKYVSHPAKRFKYWLLFDGDATIPNEIAETAEQLIALCKANKFNNFHCLSRRAIENYLPISKDTDIEQLYSLFNVENTEFKEQLICFSNLTENQRYYYHMKEGLKKSNCKNSGLYDDFDRNTKKTIGRGFKVRIDSLFYCGNNPKSEDFEPVYRLHEKEGTPDEMLEYLKQLDFNTRKMQ</sequence>
<gene>
    <name evidence="1" type="ordered locus">ambt_21565</name>
</gene>
<evidence type="ECO:0000313" key="2">
    <source>
        <dbReference type="Proteomes" id="UP000000683"/>
    </source>
</evidence>
<name>F5ZG34_ALTNA</name>
<proteinExistence type="predicted"/>
<dbReference type="OrthoDB" id="7068622at2"/>
<dbReference type="AlphaFoldDB" id="F5ZG34"/>
<dbReference type="HOGENOM" id="CLU_849417_0_0_6"/>
<organism evidence="1 2">
    <name type="scientific">Alteromonas naphthalenivorans</name>
    <dbReference type="NCBI Taxonomy" id="715451"/>
    <lineage>
        <taxon>Bacteria</taxon>
        <taxon>Pseudomonadati</taxon>
        <taxon>Pseudomonadota</taxon>
        <taxon>Gammaproteobacteria</taxon>
        <taxon>Alteromonadales</taxon>
        <taxon>Alteromonadaceae</taxon>
        <taxon>Alteromonas/Salinimonas group</taxon>
        <taxon>Alteromonas</taxon>
    </lineage>
</organism>